<dbReference type="EMBL" id="JADFTS010000009">
    <property type="protein sequence ID" value="KAF9589309.1"/>
    <property type="molecule type" value="Genomic_DNA"/>
</dbReference>
<dbReference type="Pfam" id="PF13499">
    <property type="entry name" value="EF-hand_7"/>
    <property type="match status" value="1"/>
</dbReference>
<evidence type="ECO:0000256" key="6">
    <source>
        <dbReference type="SAM" id="SignalP"/>
    </source>
</evidence>
<feature type="transmembrane region" description="Helical" evidence="5">
    <location>
        <begin position="425"/>
        <end position="445"/>
    </location>
</feature>
<dbReference type="InterPro" id="IPR018247">
    <property type="entry name" value="EF_Hand_1_Ca_BS"/>
</dbReference>
<dbReference type="GO" id="GO:0016020">
    <property type="term" value="C:membrane"/>
    <property type="evidence" value="ECO:0007669"/>
    <property type="project" value="InterPro"/>
</dbReference>
<dbReference type="Gene3D" id="1.10.238.10">
    <property type="entry name" value="EF-hand"/>
    <property type="match status" value="1"/>
</dbReference>
<evidence type="ECO:0000256" key="4">
    <source>
        <dbReference type="SAM" id="MobiDB-lite"/>
    </source>
</evidence>
<dbReference type="InterPro" id="IPR004713">
    <property type="entry name" value="CaH_exchang"/>
</dbReference>
<keyword evidence="3" id="KW-0406">Ion transport</keyword>
<keyword evidence="5" id="KW-0472">Membrane</keyword>
<feature type="transmembrane region" description="Helical" evidence="5">
    <location>
        <begin position="160"/>
        <end position="186"/>
    </location>
</feature>
<dbReference type="SUPFAM" id="SSF47473">
    <property type="entry name" value="EF-hand"/>
    <property type="match status" value="1"/>
</dbReference>
<feature type="transmembrane region" description="Helical" evidence="5">
    <location>
        <begin position="451"/>
        <end position="477"/>
    </location>
</feature>
<keyword evidence="2" id="KW-0106">Calcium</keyword>
<dbReference type="SMART" id="SM00054">
    <property type="entry name" value="EFh"/>
    <property type="match status" value="2"/>
</dbReference>
<feature type="region of interest" description="Disordered" evidence="4">
    <location>
        <begin position="387"/>
        <end position="410"/>
    </location>
</feature>
<evidence type="ECO:0000313" key="9">
    <source>
        <dbReference type="Proteomes" id="UP000631114"/>
    </source>
</evidence>
<feature type="signal peptide" evidence="6">
    <location>
        <begin position="1"/>
        <end position="20"/>
    </location>
</feature>
<dbReference type="Proteomes" id="UP000631114">
    <property type="component" value="Unassembled WGS sequence"/>
</dbReference>
<evidence type="ECO:0000313" key="8">
    <source>
        <dbReference type="EMBL" id="KAF9589309.1"/>
    </source>
</evidence>
<feature type="transmembrane region" description="Helical" evidence="5">
    <location>
        <begin position="498"/>
        <end position="524"/>
    </location>
</feature>
<keyword evidence="5" id="KW-0812">Transmembrane</keyword>
<dbReference type="CDD" id="cd00051">
    <property type="entry name" value="EFh"/>
    <property type="match status" value="1"/>
</dbReference>
<dbReference type="PANTHER" id="PTHR31503:SF80">
    <property type="entry name" value="EF-HAND DOMAIN-CONTAINING PROTEIN"/>
    <property type="match status" value="1"/>
</dbReference>
<keyword evidence="5" id="KW-1133">Transmembrane helix</keyword>
<feature type="domain" description="EF-hand" evidence="7">
    <location>
        <begin position="343"/>
        <end position="378"/>
    </location>
</feature>
<feature type="transmembrane region" description="Helical" evidence="5">
    <location>
        <begin position="248"/>
        <end position="271"/>
    </location>
</feature>
<gene>
    <name evidence="8" type="ORF">IFM89_022636</name>
</gene>
<dbReference type="InterPro" id="IPR011992">
    <property type="entry name" value="EF-hand-dom_pair"/>
</dbReference>
<sequence length="585" mass="64549">MEKLSFFILVLFLVLDIGSSRFINTNSTSELVSDGLSTHVDQTPYLSLNPITTPVTCEPYYGFLPCAPNLWGELFLIVVYEFLLYLGDTYITSGSELLFRILGPGIFGASAFHILGALPGATIVLVTIFNSLSVHPALCIDKVGPMASGISGSTETAQALVVSGVAALAGSTVLLLTLLWGTCVVVGKVDISKELSSLDKAAKPLDFIGSGVTTDPETRYTARIMLLSTIPFIIAELPHVLGSSSGHSVATLIALVVSLSFLCIYCVYQVFQPWIQNRRLEYMMHKFVDNNFLKKFLTVDGEPNLAIIRDMFKKFDQNNDKYVTAAELKGLMLGIQFQEEGVNTENFAEMVFNKINFSGDGHVDEEEFVRGISKWLSDSRKSSSKKIRRQWHLQNDSSEEAGEEQPLLMNQETEKTDSVKAVDNLFWSCIEAASLLLIGICILALLSRPLIVAVVGFSSAANVPSIFISFTLVPLAVNYRTARTAITLIQERIKQSASLTLSEIYTAVFMNHIIGVSIFLGIIYARGLTWNFSAEVIVVLIVCIVMGLFTSFCNTFPLWSCFIAYLLYPFSLMLVYVLTYMYGWA</sequence>
<feature type="chain" id="PRO_5032669397" description="EF-hand domain-containing protein" evidence="6">
    <location>
        <begin position="21"/>
        <end position="585"/>
    </location>
</feature>
<accession>A0A835GYS9</accession>
<dbReference type="OrthoDB" id="26525at2759"/>
<organism evidence="8 9">
    <name type="scientific">Coptis chinensis</name>
    <dbReference type="NCBI Taxonomy" id="261450"/>
    <lineage>
        <taxon>Eukaryota</taxon>
        <taxon>Viridiplantae</taxon>
        <taxon>Streptophyta</taxon>
        <taxon>Embryophyta</taxon>
        <taxon>Tracheophyta</taxon>
        <taxon>Spermatophyta</taxon>
        <taxon>Magnoliopsida</taxon>
        <taxon>Ranunculales</taxon>
        <taxon>Ranunculaceae</taxon>
        <taxon>Coptidoideae</taxon>
        <taxon>Coptis</taxon>
    </lineage>
</organism>
<name>A0A835GYS9_9MAGN</name>
<dbReference type="PROSITE" id="PS00018">
    <property type="entry name" value="EF_HAND_1"/>
    <property type="match status" value="1"/>
</dbReference>
<evidence type="ECO:0000256" key="1">
    <source>
        <dbReference type="ARBA" id="ARBA00022449"/>
    </source>
</evidence>
<dbReference type="GO" id="GO:0005509">
    <property type="term" value="F:calcium ion binding"/>
    <property type="evidence" value="ECO:0007669"/>
    <property type="project" value="InterPro"/>
</dbReference>
<keyword evidence="1" id="KW-0813">Transport</keyword>
<feature type="transmembrane region" description="Helical" evidence="5">
    <location>
        <begin position="99"/>
        <end position="128"/>
    </location>
</feature>
<feature type="transmembrane region" description="Helical" evidence="5">
    <location>
        <begin position="530"/>
        <end position="550"/>
    </location>
</feature>
<feature type="transmembrane region" description="Helical" evidence="5">
    <location>
        <begin position="70"/>
        <end position="87"/>
    </location>
</feature>
<evidence type="ECO:0000259" key="7">
    <source>
        <dbReference type="PROSITE" id="PS50222"/>
    </source>
</evidence>
<protein>
    <recommendedName>
        <fullName evidence="7">EF-hand domain-containing protein</fullName>
    </recommendedName>
</protein>
<evidence type="ECO:0000256" key="2">
    <source>
        <dbReference type="ARBA" id="ARBA00022837"/>
    </source>
</evidence>
<dbReference type="PROSITE" id="PS50222">
    <property type="entry name" value="EF_HAND_2"/>
    <property type="match status" value="2"/>
</dbReference>
<keyword evidence="6" id="KW-0732">Signal</keyword>
<feature type="transmembrane region" description="Helical" evidence="5">
    <location>
        <begin position="562"/>
        <end position="582"/>
    </location>
</feature>
<feature type="domain" description="EF-hand" evidence="7">
    <location>
        <begin position="303"/>
        <end position="338"/>
    </location>
</feature>
<evidence type="ECO:0000256" key="3">
    <source>
        <dbReference type="ARBA" id="ARBA00023065"/>
    </source>
</evidence>
<dbReference type="GO" id="GO:0015369">
    <property type="term" value="F:calcium:proton antiporter activity"/>
    <property type="evidence" value="ECO:0007669"/>
    <property type="project" value="TreeGrafter"/>
</dbReference>
<keyword evidence="9" id="KW-1185">Reference proteome</keyword>
<evidence type="ECO:0000256" key="5">
    <source>
        <dbReference type="SAM" id="Phobius"/>
    </source>
</evidence>
<dbReference type="AlphaFoldDB" id="A0A835GYS9"/>
<dbReference type="InterPro" id="IPR002048">
    <property type="entry name" value="EF_hand_dom"/>
</dbReference>
<reference evidence="8 9" key="1">
    <citation type="submission" date="2020-10" db="EMBL/GenBank/DDBJ databases">
        <title>The Coptis chinensis genome and diversification of protoberbering-type alkaloids.</title>
        <authorList>
            <person name="Wang B."/>
            <person name="Shu S."/>
            <person name="Song C."/>
            <person name="Liu Y."/>
        </authorList>
    </citation>
    <scope>NUCLEOTIDE SEQUENCE [LARGE SCALE GENOMIC DNA]</scope>
    <source>
        <strain evidence="8">HL-2020</strain>
        <tissue evidence="8">Leaf</tissue>
    </source>
</reference>
<dbReference type="GO" id="GO:0006874">
    <property type="term" value="P:intracellular calcium ion homeostasis"/>
    <property type="evidence" value="ECO:0007669"/>
    <property type="project" value="TreeGrafter"/>
</dbReference>
<proteinExistence type="predicted"/>
<comment type="caution">
    <text evidence="8">The sequence shown here is derived from an EMBL/GenBank/DDBJ whole genome shotgun (WGS) entry which is preliminary data.</text>
</comment>
<keyword evidence="1" id="KW-0050">Antiport</keyword>
<dbReference type="PANTHER" id="PTHR31503">
    <property type="entry name" value="VACUOLAR CALCIUM ION TRANSPORTER"/>
    <property type="match status" value="1"/>
</dbReference>